<dbReference type="Pfam" id="PF12728">
    <property type="entry name" value="HTH_17"/>
    <property type="match status" value="1"/>
</dbReference>
<dbReference type="SUPFAM" id="SSF46955">
    <property type="entry name" value="Putative DNA-binding domain"/>
    <property type="match status" value="1"/>
</dbReference>
<dbReference type="EMBL" id="CP070499">
    <property type="protein sequence ID" value="QSB14559.1"/>
    <property type="molecule type" value="Genomic_DNA"/>
</dbReference>
<evidence type="ECO:0000259" key="2">
    <source>
        <dbReference type="Pfam" id="PF12728"/>
    </source>
</evidence>
<dbReference type="InterPro" id="IPR041657">
    <property type="entry name" value="HTH_17"/>
</dbReference>
<evidence type="ECO:0000256" key="1">
    <source>
        <dbReference type="SAM" id="MobiDB-lite"/>
    </source>
</evidence>
<dbReference type="KEGG" id="nhy:JQS43_24310"/>
<keyword evidence="4" id="KW-1185">Reference proteome</keyword>
<organism evidence="3 4">
    <name type="scientific">Natronosporangium hydrolyticum</name>
    <dbReference type="NCBI Taxonomy" id="2811111"/>
    <lineage>
        <taxon>Bacteria</taxon>
        <taxon>Bacillati</taxon>
        <taxon>Actinomycetota</taxon>
        <taxon>Actinomycetes</taxon>
        <taxon>Micromonosporales</taxon>
        <taxon>Micromonosporaceae</taxon>
        <taxon>Natronosporangium</taxon>
    </lineage>
</organism>
<name>A0A895YGD7_9ACTN</name>
<dbReference type="Proteomes" id="UP000662857">
    <property type="component" value="Chromosome"/>
</dbReference>
<proteinExistence type="predicted"/>
<dbReference type="AlphaFoldDB" id="A0A895YGD7"/>
<feature type="domain" description="Helix-turn-helix" evidence="2">
    <location>
        <begin position="19"/>
        <end position="63"/>
    </location>
</feature>
<reference evidence="3" key="1">
    <citation type="submission" date="2021-02" db="EMBL/GenBank/DDBJ databases">
        <title>Natrosporangium hydrolyticum gen. nov., sp. nov, a haloalkaliphilic actinobacterium from a soda solonchak soil.</title>
        <authorList>
            <person name="Sorokin D.Y."/>
            <person name="Khijniak T.V."/>
            <person name="Zakharycheva A.P."/>
            <person name="Boueva O.V."/>
            <person name="Ariskina E.V."/>
            <person name="Hahnke R.L."/>
            <person name="Bunk B."/>
            <person name="Sproer C."/>
            <person name="Schumann P."/>
            <person name="Evtushenko L.I."/>
            <person name="Kublanov I.V."/>
        </authorList>
    </citation>
    <scope>NUCLEOTIDE SEQUENCE</scope>
    <source>
        <strain evidence="3">DSM 106523</strain>
    </source>
</reference>
<dbReference type="InterPro" id="IPR010093">
    <property type="entry name" value="SinI_DNA-bd"/>
</dbReference>
<accession>A0A895YGD7</accession>
<evidence type="ECO:0000313" key="4">
    <source>
        <dbReference type="Proteomes" id="UP000662857"/>
    </source>
</evidence>
<feature type="compositionally biased region" description="Basic and acidic residues" evidence="1">
    <location>
        <begin position="97"/>
        <end position="111"/>
    </location>
</feature>
<dbReference type="NCBIfam" id="TIGR01764">
    <property type="entry name" value="excise"/>
    <property type="match status" value="1"/>
</dbReference>
<dbReference type="GO" id="GO:0003677">
    <property type="term" value="F:DNA binding"/>
    <property type="evidence" value="ECO:0007669"/>
    <property type="project" value="InterPro"/>
</dbReference>
<feature type="region of interest" description="Disordered" evidence="1">
    <location>
        <begin position="72"/>
        <end position="111"/>
    </location>
</feature>
<dbReference type="RefSeq" id="WP_239676700.1">
    <property type="nucleotide sequence ID" value="NZ_CP070499.1"/>
</dbReference>
<evidence type="ECO:0000313" key="3">
    <source>
        <dbReference type="EMBL" id="QSB14559.1"/>
    </source>
</evidence>
<protein>
    <submittedName>
        <fullName evidence="3">Helix-turn-helix domain-containing protein</fullName>
    </submittedName>
</protein>
<dbReference type="InterPro" id="IPR009061">
    <property type="entry name" value="DNA-bd_dom_put_sf"/>
</dbReference>
<gene>
    <name evidence="3" type="ORF">JQS43_24310</name>
</gene>
<sequence>MTRTSTGRNHAPGDVLLRLLTPAEVARALGCSEWWIKEQARKRRIPFTKTGGAYRFTPEHVHEIVRIFEQRPNEHREPEVTTGRKRRPVVQPVRPLVELRARPPRRARDAA</sequence>